<dbReference type="RefSeq" id="WP_006970001.1">
    <property type="nucleotide sequence ID" value="NZ_ABCS01000007.1"/>
</dbReference>
<dbReference type="Gene3D" id="1.20.1260.10">
    <property type="match status" value="1"/>
</dbReference>
<reference evidence="1 2" key="1">
    <citation type="submission" date="2007-06" db="EMBL/GenBank/DDBJ databases">
        <authorList>
            <person name="Shimkets L."/>
            <person name="Ferriera S."/>
            <person name="Johnson J."/>
            <person name="Kravitz S."/>
            <person name="Beeson K."/>
            <person name="Sutton G."/>
            <person name="Rogers Y.-H."/>
            <person name="Friedman R."/>
            <person name="Frazier M."/>
            <person name="Venter J.C."/>
        </authorList>
    </citation>
    <scope>NUCLEOTIDE SEQUENCE [LARGE SCALE GENOMIC DNA]</scope>
    <source>
        <strain evidence="1 2">SIR-1</strain>
    </source>
</reference>
<dbReference type="OrthoDB" id="5507904at2"/>
<dbReference type="STRING" id="391625.PPSIR1_28398"/>
<name>A6FZV2_9BACT</name>
<evidence type="ECO:0000313" key="2">
    <source>
        <dbReference type="Proteomes" id="UP000005801"/>
    </source>
</evidence>
<protein>
    <recommendedName>
        <fullName evidence="3">Ferritin-like domain-containing protein</fullName>
    </recommendedName>
</protein>
<dbReference type="InterPro" id="IPR012347">
    <property type="entry name" value="Ferritin-like"/>
</dbReference>
<dbReference type="SUPFAM" id="SSF47240">
    <property type="entry name" value="Ferritin-like"/>
    <property type="match status" value="1"/>
</dbReference>
<organism evidence="1 2">
    <name type="scientific">Plesiocystis pacifica SIR-1</name>
    <dbReference type="NCBI Taxonomy" id="391625"/>
    <lineage>
        <taxon>Bacteria</taxon>
        <taxon>Pseudomonadati</taxon>
        <taxon>Myxococcota</taxon>
        <taxon>Polyangia</taxon>
        <taxon>Nannocystales</taxon>
        <taxon>Nannocystaceae</taxon>
        <taxon>Plesiocystis</taxon>
    </lineage>
</organism>
<dbReference type="InterPro" id="IPR009078">
    <property type="entry name" value="Ferritin-like_SF"/>
</dbReference>
<accession>A6FZV2</accession>
<keyword evidence="2" id="KW-1185">Reference proteome</keyword>
<sequence>MSDAPAGGPTLVAALASPSPRLATIHRRQVHRDPWPDFSTFDPAPWSVDQRRRAAREWAHRGRNELGSVQQFSELCHALATARVEFEILGSLARLITDEVRHAQLCTEFAAVLWPAEALGPIEDTLDWPRPRAPWRAAPELRRPRAEGDPDDESAVLRWAASAILTACCLGETLSRPMLEALAIVATEPLAEAVCRQILRDEHLHATFGWEALGALLPRLGEDDRAALQAQLGEDLRGFERTVCGGIDIAEVAGCELVIERGEPNLGVLDTRQYAMIYFACVEGEIFPRLRELGFDTQSAWLARAKPR</sequence>
<evidence type="ECO:0008006" key="3">
    <source>
        <dbReference type="Google" id="ProtNLM"/>
    </source>
</evidence>
<proteinExistence type="predicted"/>
<dbReference type="Proteomes" id="UP000005801">
    <property type="component" value="Unassembled WGS sequence"/>
</dbReference>
<dbReference type="AlphaFoldDB" id="A6FZV2"/>
<dbReference type="EMBL" id="ABCS01000007">
    <property type="protein sequence ID" value="EDM80908.1"/>
    <property type="molecule type" value="Genomic_DNA"/>
</dbReference>
<gene>
    <name evidence="1" type="ORF">PPSIR1_28398</name>
</gene>
<evidence type="ECO:0000313" key="1">
    <source>
        <dbReference type="EMBL" id="EDM80908.1"/>
    </source>
</evidence>
<comment type="caution">
    <text evidence="1">The sequence shown here is derived from an EMBL/GenBank/DDBJ whole genome shotgun (WGS) entry which is preliminary data.</text>
</comment>